<dbReference type="EMBL" id="HBIB01046568">
    <property type="protein sequence ID" value="CAE0268275.1"/>
    <property type="molecule type" value="Transcribed_RNA"/>
</dbReference>
<keyword evidence="3" id="KW-0819">tRNA processing</keyword>
<dbReference type="GO" id="GO:0005634">
    <property type="term" value="C:nucleus"/>
    <property type="evidence" value="ECO:0007669"/>
    <property type="project" value="UniProtKB-SubCell"/>
</dbReference>
<dbReference type="SUPFAM" id="SSF143870">
    <property type="entry name" value="PF0523-like"/>
    <property type="match status" value="1"/>
</dbReference>
<evidence type="ECO:0000256" key="3">
    <source>
        <dbReference type="ARBA" id="ARBA00022694"/>
    </source>
</evidence>
<comment type="similarity">
    <text evidence="2 5">Belongs to the CGI121/TPRKB family.</text>
</comment>
<evidence type="ECO:0000256" key="4">
    <source>
        <dbReference type="ARBA" id="ARBA00023242"/>
    </source>
</evidence>
<dbReference type="InterPro" id="IPR036504">
    <property type="entry name" value="CGI121/TPRKB_sf"/>
</dbReference>
<evidence type="ECO:0000256" key="1">
    <source>
        <dbReference type="ARBA" id="ARBA00004123"/>
    </source>
</evidence>
<comment type="subcellular location">
    <subcellularLocation>
        <location evidence="1">Nucleus</location>
    </subcellularLocation>
</comment>
<dbReference type="Gene3D" id="3.30.2380.10">
    <property type="entry name" value="CGI121/TPRKB"/>
    <property type="match status" value="1"/>
</dbReference>
<dbReference type="PANTHER" id="PTHR15840:SF10">
    <property type="entry name" value="EKC_KEOPS COMPLEX SUBUNIT TPRKB"/>
    <property type="match status" value="1"/>
</dbReference>
<reference evidence="6" key="1">
    <citation type="submission" date="2021-01" db="EMBL/GenBank/DDBJ databases">
        <authorList>
            <person name="Corre E."/>
            <person name="Pelletier E."/>
            <person name="Niang G."/>
            <person name="Scheremetjew M."/>
            <person name="Finn R."/>
            <person name="Kale V."/>
            <person name="Holt S."/>
            <person name="Cochrane G."/>
            <person name="Meng A."/>
            <person name="Brown T."/>
            <person name="Cohen L."/>
        </authorList>
    </citation>
    <scope>NUCLEOTIDE SEQUENCE</scope>
    <source>
        <strain evidence="6">NIES-2562</strain>
    </source>
</reference>
<dbReference type="GO" id="GO:0002949">
    <property type="term" value="P:tRNA threonylcarbamoyladenosine modification"/>
    <property type="evidence" value="ECO:0007669"/>
    <property type="project" value="TreeGrafter"/>
</dbReference>
<evidence type="ECO:0000256" key="2">
    <source>
        <dbReference type="ARBA" id="ARBA00005546"/>
    </source>
</evidence>
<evidence type="ECO:0000256" key="5">
    <source>
        <dbReference type="RuleBase" id="RU004398"/>
    </source>
</evidence>
<accession>A0A7S3LWA8</accession>
<dbReference type="Pfam" id="PF08617">
    <property type="entry name" value="CGI-121"/>
    <property type="match status" value="1"/>
</dbReference>
<dbReference type="PANTHER" id="PTHR15840">
    <property type="entry name" value="CGI-121 FAMILY MEMBER"/>
    <property type="match status" value="1"/>
</dbReference>
<dbReference type="AlphaFoldDB" id="A0A7S3LWA8"/>
<dbReference type="InterPro" id="IPR013926">
    <property type="entry name" value="CGI121/TPRKB"/>
</dbReference>
<organism evidence="6">
    <name type="scientific">Palpitomonas bilix</name>
    <dbReference type="NCBI Taxonomy" id="652834"/>
    <lineage>
        <taxon>Eukaryota</taxon>
        <taxon>Eukaryota incertae sedis</taxon>
    </lineage>
</organism>
<dbReference type="NCBIfam" id="NF011465">
    <property type="entry name" value="PRK14886.1-1"/>
    <property type="match status" value="1"/>
</dbReference>
<gene>
    <name evidence="6" type="ORF">PBIL07802_LOCUS30624</name>
</gene>
<evidence type="ECO:0000313" key="6">
    <source>
        <dbReference type="EMBL" id="CAE0268275.1"/>
    </source>
</evidence>
<name>A0A7S3LWA8_9EUKA</name>
<evidence type="ECO:0008006" key="7">
    <source>
        <dbReference type="Google" id="ProtNLM"/>
    </source>
</evidence>
<dbReference type="GO" id="GO:0000408">
    <property type="term" value="C:EKC/KEOPS complex"/>
    <property type="evidence" value="ECO:0007669"/>
    <property type="project" value="TreeGrafter"/>
</dbReference>
<keyword evidence="4 5" id="KW-0539">Nucleus</keyword>
<protein>
    <recommendedName>
        <fullName evidence="7">EKC/KEOPS complex subunit CGI121</fullName>
    </recommendedName>
</protein>
<proteinExistence type="inferred from homology"/>
<dbReference type="GO" id="GO:0005829">
    <property type="term" value="C:cytosol"/>
    <property type="evidence" value="ECO:0007669"/>
    <property type="project" value="TreeGrafter"/>
</dbReference>
<sequence length="173" mass="18830">MDTKFEFENFPKYTAMVALFNRVENCSELKEALRNGTLDVALIDPTLVGGSFHVHCAINKAIAAMSSGTMKTRSGHAEVLYALSGSRSIKEAFDRFGARNDSPALLAVLLSTSCSSWSDVLSLVRGDTVPLDHIGALRSKEQILEFFKICSREVAADGNIENAIVSRIACRDV</sequence>